<dbReference type="InterPro" id="IPR036047">
    <property type="entry name" value="F-box-like_dom_sf"/>
</dbReference>
<protein>
    <recommendedName>
        <fullName evidence="6">F-box domain-containing protein</fullName>
    </recommendedName>
</protein>
<evidence type="ECO:0000313" key="4">
    <source>
        <dbReference type="EMBL" id="KAK1648337.1"/>
    </source>
</evidence>
<feature type="compositionally biased region" description="Acidic residues" evidence="1">
    <location>
        <begin position="87"/>
        <end position="108"/>
    </location>
</feature>
<name>A0AAD8SA14_LOLMU</name>
<evidence type="ECO:0000256" key="1">
    <source>
        <dbReference type="SAM" id="MobiDB-lite"/>
    </source>
</evidence>
<reference evidence="4" key="1">
    <citation type="submission" date="2023-07" db="EMBL/GenBank/DDBJ databases">
        <title>A chromosome-level genome assembly of Lolium multiflorum.</title>
        <authorList>
            <person name="Chen Y."/>
            <person name="Copetti D."/>
            <person name="Kolliker R."/>
            <person name="Studer B."/>
        </authorList>
    </citation>
    <scope>NUCLEOTIDE SEQUENCE</scope>
    <source>
        <strain evidence="4">02402/16</strain>
        <tissue evidence="4">Leaf</tissue>
    </source>
</reference>
<feature type="compositionally biased region" description="Polar residues" evidence="1">
    <location>
        <begin position="75"/>
        <end position="84"/>
    </location>
</feature>
<evidence type="ECO:0000259" key="3">
    <source>
        <dbReference type="Pfam" id="PF24750"/>
    </source>
</evidence>
<evidence type="ECO:0000313" key="5">
    <source>
        <dbReference type="Proteomes" id="UP001231189"/>
    </source>
</evidence>
<dbReference type="EMBL" id="JAUUTY010000004">
    <property type="protein sequence ID" value="KAK1648337.1"/>
    <property type="molecule type" value="Genomic_DNA"/>
</dbReference>
<feature type="domain" description="F-box" evidence="2">
    <location>
        <begin position="16"/>
        <end position="44"/>
    </location>
</feature>
<evidence type="ECO:0008006" key="6">
    <source>
        <dbReference type="Google" id="ProtNLM"/>
    </source>
</evidence>
<dbReference type="InterPro" id="IPR055290">
    <property type="entry name" value="At3g26010-like"/>
</dbReference>
<accession>A0AAD8SA14</accession>
<dbReference type="Proteomes" id="UP001231189">
    <property type="component" value="Unassembled WGS sequence"/>
</dbReference>
<evidence type="ECO:0000259" key="2">
    <source>
        <dbReference type="Pfam" id="PF00646"/>
    </source>
</evidence>
<dbReference type="InterPro" id="IPR001810">
    <property type="entry name" value="F-box_dom"/>
</dbReference>
<dbReference type="CDD" id="cd22157">
    <property type="entry name" value="F-box_AtFBW1-like"/>
    <property type="match status" value="1"/>
</dbReference>
<dbReference type="SUPFAM" id="SSF81383">
    <property type="entry name" value="F-box domain"/>
    <property type="match status" value="1"/>
</dbReference>
<gene>
    <name evidence="4" type="ORF">QYE76_066142</name>
</gene>
<keyword evidence="5" id="KW-1185">Reference proteome</keyword>
<dbReference type="AlphaFoldDB" id="A0AAD8SA14"/>
<feature type="region of interest" description="Disordered" evidence="1">
    <location>
        <begin position="74"/>
        <end position="110"/>
    </location>
</feature>
<dbReference type="PANTHER" id="PTHR35546:SF105">
    <property type="entry name" value="OS05G0139200 PROTEIN"/>
    <property type="match status" value="1"/>
</dbReference>
<dbReference type="Pfam" id="PF00646">
    <property type="entry name" value="F-box"/>
    <property type="match status" value="1"/>
</dbReference>
<dbReference type="PANTHER" id="PTHR35546">
    <property type="entry name" value="F-BOX PROTEIN INTERACTION DOMAIN PROTEIN-RELATED"/>
    <property type="match status" value="1"/>
</dbReference>
<dbReference type="Pfam" id="PF24750">
    <property type="entry name" value="b-prop_At3g26010-like"/>
    <property type="match status" value="1"/>
</dbReference>
<proteinExistence type="predicted"/>
<dbReference type="InterPro" id="IPR056592">
    <property type="entry name" value="Beta-prop_At3g26010-like"/>
</dbReference>
<organism evidence="4 5">
    <name type="scientific">Lolium multiflorum</name>
    <name type="common">Italian ryegrass</name>
    <name type="synonym">Lolium perenne subsp. multiflorum</name>
    <dbReference type="NCBI Taxonomy" id="4521"/>
    <lineage>
        <taxon>Eukaryota</taxon>
        <taxon>Viridiplantae</taxon>
        <taxon>Streptophyta</taxon>
        <taxon>Embryophyta</taxon>
        <taxon>Tracheophyta</taxon>
        <taxon>Spermatophyta</taxon>
        <taxon>Magnoliopsida</taxon>
        <taxon>Liliopsida</taxon>
        <taxon>Poales</taxon>
        <taxon>Poaceae</taxon>
        <taxon>BOP clade</taxon>
        <taxon>Pooideae</taxon>
        <taxon>Poodae</taxon>
        <taxon>Poeae</taxon>
        <taxon>Poeae Chloroplast Group 2 (Poeae type)</taxon>
        <taxon>Loliodinae</taxon>
        <taxon>Loliinae</taxon>
        <taxon>Lolium</taxon>
    </lineage>
</organism>
<dbReference type="Gene3D" id="1.20.1280.50">
    <property type="match status" value="1"/>
</dbReference>
<dbReference type="SUPFAM" id="SSF101898">
    <property type="entry name" value="NHL repeat"/>
    <property type="match status" value="1"/>
</dbReference>
<comment type="caution">
    <text evidence="4">The sequence shown here is derived from an EMBL/GenBank/DDBJ whole genome shotgun (WGS) entry which is preliminary data.</text>
</comment>
<sequence length="413" mass="46136">MDRSAKRCGNRNPAADLTDDLVVEILSRLPAKSVCRFKCVSQHWLHDLIAHPNYRANLPQTLTGFFRCIDMPSPSDGSTMSSPDLASGDDDDDDEEDEDIADEYDSGDDAPSVPDFVSIVKEHQVVSPSLSFLPSGLYRSVAPRHCSNGLLVCLCWKASPRNEADYVVCNPATEQWVVLPGNGHTDRSEMQLHLAVDPASSSGHFHLFALQKNEHGYLIGADIYSSKTRAWSYSESGWVHEDMLCPVPHSVFFHGMLYFVTLSSTIVTVDTEGTTTWSTISMQETMDDDYSSQMNAAFVGVSQGRLHYLANRRSDESKLSVWVLGDDDEWTFKYNISTTSLFGAKLNDLGDYSLVAIHPECSTIFFTVRADNILLSYHMDRGEVRVLGSLISYFDGWSRYPYLPYVPSFRSIA</sequence>
<feature type="domain" description="F-box protein At3g26010-like beta-propeller" evidence="3">
    <location>
        <begin position="144"/>
        <end position="387"/>
    </location>
</feature>